<name>A0A1X2H8E9_SYNRA</name>
<dbReference type="InParanoid" id="A0A1X2H8E9"/>
<feature type="transmembrane region" description="Helical" evidence="1">
    <location>
        <begin position="15"/>
        <end position="34"/>
    </location>
</feature>
<dbReference type="OrthoDB" id="2243446at2759"/>
<keyword evidence="1" id="KW-1133">Transmembrane helix</keyword>
<keyword evidence="1" id="KW-0812">Transmembrane</keyword>
<evidence type="ECO:0000256" key="1">
    <source>
        <dbReference type="SAM" id="Phobius"/>
    </source>
</evidence>
<feature type="transmembrane region" description="Helical" evidence="1">
    <location>
        <begin position="218"/>
        <end position="242"/>
    </location>
</feature>
<reference evidence="2 3" key="1">
    <citation type="submission" date="2016-07" db="EMBL/GenBank/DDBJ databases">
        <title>Pervasive Adenine N6-methylation of Active Genes in Fungi.</title>
        <authorList>
            <consortium name="DOE Joint Genome Institute"/>
            <person name="Mondo S.J."/>
            <person name="Dannebaum R.O."/>
            <person name="Kuo R.C."/>
            <person name="Labutti K."/>
            <person name="Haridas S."/>
            <person name="Kuo A."/>
            <person name="Salamov A."/>
            <person name="Ahrendt S.R."/>
            <person name="Lipzen A."/>
            <person name="Sullivan W."/>
            <person name="Andreopoulos W.B."/>
            <person name="Clum A."/>
            <person name="Lindquist E."/>
            <person name="Daum C."/>
            <person name="Ramamoorthy G.K."/>
            <person name="Gryganskyi A."/>
            <person name="Culley D."/>
            <person name="Magnuson J.K."/>
            <person name="James T.Y."/>
            <person name="O'Malley M.A."/>
            <person name="Stajich J.E."/>
            <person name="Spatafora J.W."/>
            <person name="Visel A."/>
            <person name="Grigoriev I.V."/>
        </authorList>
    </citation>
    <scope>NUCLEOTIDE SEQUENCE [LARGE SCALE GENOMIC DNA]</scope>
    <source>
        <strain evidence="2 3">NRRL 2496</strain>
    </source>
</reference>
<feature type="transmembrane region" description="Helical" evidence="1">
    <location>
        <begin position="116"/>
        <end position="136"/>
    </location>
</feature>
<sequence>MDYSEGTEFIQMEEAILGLSAFTVLAALVGCVVVRSTFPFMLITLSALCYLVSSALVVAAARMDSFNDVVGRAIGFNFFETIFPALAWCIAFGALRPKRLDSNHPRWHVWNGYSHGIHLAYLWTLVIIILAIVIAAGESKGSISYARLSHMYQFCTYGLWAYPVFLAIQWGGLSRRYDLPGHRLFIHGLGVFVLLMLIVTIGRTVVLALQFSTDSYKINFAMAELFGIFALWWAICMGRYWTHKYHQRDGVRQATKA</sequence>
<dbReference type="OMA" id="ACYFING"/>
<evidence type="ECO:0000313" key="2">
    <source>
        <dbReference type="EMBL" id="ORY94380.1"/>
    </source>
</evidence>
<proteinExistence type="predicted"/>
<feature type="transmembrane region" description="Helical" evidence="1">
    <location>
        <begin position="151"/>
        <end position="172"/>
    </location>
</feature>
<dbReference type="AlphaFoldDB" id="A0A1X2H8E9"/>
<comment type="caution">
    <text evidence="2">The sequence shown here is derived from an EMBL/GenBank/DDBJ whole genome shotgun (WGS) entry which is preliminary data.</text>
</comment>
<evidence type="ECO:0000313" key="3">
    <source>
        <dbReference type="Proteomes" id="UP000242180"/>
    </source>
</evidence>
<dbReference type="EMBL" id="MCGN01000007">
    <property type="protein sequence ID" value="ORY94380.1"/>
    <property type="molecule type" value="Genomic_DNA"/>
</dbReference>
<keyword evidence="3" id="KW-1185">Reference proteome</keyword>
<gene>
    <name evidence="2" type="ORF">BCR43DRAFT_506400</name>
</gene>
<feature type="transmembrane region" description="Helical" evidence="1">
    <location>
        <begin position="73"/>
        <end position="95"/>
    </location>
</feature>
<accession>A0A1X2H8E9</accession>
<keyword evidence="1" id="KW-0472">Membrane</keyword>
<protein>
    <submittedName>
        <fullName evidence="2">Uncharacterized protein</fullName>
    </submittedName>
</protein>
<dbReference type="Proteomes" id="UP000242180">
    <property type="component" value="Unassembled WGS sequence"/>
</dbReference>
<feature type="transmembrane region" description="Helical" evidence="1">
    <location>
        <begin position="184"/>
        <end position="206"/>
    </location>
</feature>
<feature type="transmembrane region" description="Helical" evidence="1">
    <location>
        <begin position="41"/>
        <end position="61"/>
    </location>
</feature>
<organism evidence="2 3">
    <name type="scientific">Syncephalastrum racemosum</name>
    <name type="common">Filamentous fungus</name>
    <dbReference type="NCBI Taxonomy" id="13706"/>
    <lineage>
        <taxon>Eukaryota</taxon>
        <taxon>Fungi</taxon>
        <taxon>Fungi incertae sedis</taxon>
        <taxon>Mucoromycota</taxon>
        <taxon>Mucoromycotina</taxon>
        <taxon>Mucoromycetes</taxon>
        <taxon>Mucorales</taxon>
        <taxon>Syncephalastraceae</taxon>
        <taxon>Syncephalastrum</taxon>
    </lineage>
</organism>